<dbReference type="RefSeq" id="WP_189059514.1">
    <property type="nucleotide sequence ID" value="NZ_BMMK01000018.1"/>
</dbReference>
<sequence length="471" mass="49394">MGELHELSAVEQAAAVRRREVSPVELVEHHLRRAEEHPELGAFTVLTPETALDQAATAERLVRHAEDPDTLPPLLGVPTAIKDLTLTAGVRTTFGSAAFADYVPHVDEDAVVLLRQAGTISIGKTSTPEFGMACYTEPAGLPPAVTPHDPTRLAGGSSGGAGAAVAAGLLPFAQGSDGAGSLRIPAACCGLVGLKPTRGRVPRGPFGGDVTGFSVVGPLARTVADAAAMLDALAVEKPGEPWTVHSPGESFLAATHRPPGRLRVGRYATPIIPGVPVEPEYLGAWEDASALLEQLGHDVVDVELAFAEHAVAAVETIWNVVAHSIPTDPAREQDLLPLTRWLRERGSATSAPEFLRALQVAHSVARAAVTAHLAFDVVLTPALAHLPPPVGWFSGVDPAQDLARQKAFTPFTTGYNVTGQPALALPLSWTADGLPVAVQLVGRHGEESLLLCLAAQLEQARPWAAHRPACW</sequence>
<comment type="similarity">
    <text evidence="1">Belongs to the amidase family.</text>
</comment>
<organism evidence="3 4">
    <name type="scientific">Longimycelium tulufanense</name>
    <dbReference type="NCBI Taxonomy" id="907463"/>
    <lineage>
        <taxon>Bacteria</taxon>
        <taxon>Bacillati</taxon>
        <taxon>Actinomycetota</taxon>
        <taxon>Actinomycetes</taxon>
        <taxon>Pseudonocardiales</taxon>
        <taxon>Pseudonocardiaceae</taxon>
        <taxon>Longimycelium</taxon>
    </lineage>
</organism>
<dbReference type="Pfam" id="PF01425">
    <property type="entry name" value="Amidase"/>
    <property type="match status" value="1"/>
</dbReference>
<accession>A0A8J3FVH6</accession>
<evidence type="ECO:0000313" key="4">
    <source>
        <dbReference type="Proteomes" id="UP000637578"/>
    </source>
</evidence>
<evidence type="ECO:0000256" key="1">
    <source>
        <dbReference type="ARBA" id="ARBA00009199"/>
    </source>
</evidence>
<protein>
    <submittedName>
        <fullName evidence="3">Amidase</fullName>
    </submittedName>
</protein>
<dbReference type="Gene3D" id="3.90.1300.10">
    <property type="entry name" value="Amidase signature (AS) domain"/>
    <property type="match status" value="1"/>
</dbReference>
<reference evidence="3" key="2">
    <citation type="submission" date="2020-09" db="EMBL/GenBank/DDBJ databases">
        <authorList>
            <person name="Sun Q."/>
            <person name="Zhou Y."/>
        </authorList>
    </citation>
    <scope>NUCLEOTIDE SEQUENCE</scope>
    <source>
        <strain evidence="3">CGMCC 4.5737</strain>
    </source>
</reference>
<comment type="caution">
    <text evidence="3">The sequence shown here is derived from an EMBL/GenBank/DDBJ whole genome shotgun (WGS) entry which is preliminary data.</text>
</comment>
<dbReference type="PROSITE" id="PS00571">
    <property type="entry name" value="AMIDASES"/>
    <property type="match status" value="1"/>
</dbReference>
<feature type="domain" description="Amidase" evidence="2">
    <location>
        <begin position="25"/>
        <end position="451"/>
    </location>
</feature>
<evidence type="ECO:0000313" key="3">
    <source>
        <dbReference type="EMBL" id="GGM63773.1"/>
    </source>
</evidence>
<dbReference type="PANTHER" id="PTHR11895:SF7">
    <property type="entry name" value="GLUTAMYL-TRNA(GLN) AMIDOTRANSFERASE SUBUNIT A, MITOCHONDRIAL"/>
    <property type="match status" value="1"/>
</dbReference>
<evidence type="ECO:0000259" key="2">
    <source>
        <dbReference type="Pfam" id="PF01425"/>
    </source>
</evidence>
<dbReference type="EMBL" id="BMMK01000018">
    <property type="protein sequence ID" value="GGM63773.1"/>
    <property type="molecule type" value="Genomic_DNA"/>
</dbReference>
<proteinExistence type="inferred from homology"/>
<reference evidence="3" key="1">
    <citation type="journal article" date="2014" name="Int. J. Syst. Evol. Microbiol.">
        <title>Complete genome sequence of Corynebacterium casei LMG S-19264T (=DSM 44701T), isolated from a smear-ripened cheese.</title>
        <authorList>
            <consortium name="US DOE Joint Genome Institute (JGI-PGF)"/>
            <person name="Walter F."/>
            <person name="Albersmeier A."/>
            <person name="Kalinowski J."/>
            <person name="Ruckert C."/>
        </authorList>
    </citation>
    <scope>NUCLEOTIDE SEQUENCE</scope>
    <source>
        <strain evidence="3">CGMCC 4.5737</strain>
    </source>
</reference>
<dbReference type="InterPro" id="IPR020556">
    <property type="entry name" value="Amidase_CS"/>
</dbReference>
<dbReference type="Proteomes" id="UP000637578">
    <property type="component" value="Unassembled WGS sequence"/>
</dbReference>
<name>A0A8J3FVH6_9PSEU</name>
<dbReference type="InterPro" id="IPR000120">
    <property type="entry name" value="Amidase"/>
</dbReference>
<gene>
    <name evidence="3" type="ORF">GCM10012275_37920</name>
</gene>
<dbReference type="InterPro" id="IPR023631">
    <property type="entry name" value="Amidase_dom"/>
</dbReference>
<dbReference type="InterPro" id="IPR036928">
    <property type="entry name" value="AS_sf"/>
</dbReference>
<dbReference type="AlphaFoldDB" id="A0A8J3FVH6"/>
<dbReference type="GO" id="GO:0003824">
    <property type="term" value="F:catalytic activity"/>
    <property type="evidence" value="ECO:0007669"/>
    <property type="project" value="InterPro"/>
</dbReference>
<dbReference type="PANTHER" id="PTHR11895">
    <property type="entry name" value="TRANSAMIDASE"/>
    <property type="match status" value="1"/>
</dbReference>
<keyword evidence="4" id="KW-1185">Reference proteome</keyword>
<dbReference type="SUPFAM" id="SSF75304">
    <property type="entry name" value="Amidase signature (AS) enzymes"/>
    <property type="match status" value="1"/>
</dbReference>